<feature type="non-terminal residue" evidence="1">
    <location>
        <position position="1"/>
    </location>
</feature>
<sequence>AARIHTSNCAFHHPFSRSISVQPRGSMWYTFLNREERGDHSDHHQPSGTNKKDTYRHTTGALLTLCVRLHYNNQYGLRQ</sequence>
<reference evidence="1" key="1">
    <citation type="submission" date="2022-05" db="EMBL/GenBank/DDBJ databases">
        <title>Chromosome-level genome of Chaenocephalus aceratus.</title>
        <authorList>
            <person name="Park H."/>
        </authorList>
    </citation>
    <scope>NUCLEOTIDE SEQUENCE</scope>
    <source>
        <strain evidence="1">KU_202001</strain>
    </source>
</reference>
<feature type="non-terminal residue" evidence="1">
    <location>
        <position position="79"/>
    </location>
</feature>
<gene>
    <name evidence="1" type="ORF">KUCAC02_012242</name>
</gene>
<organism evidence="1 2">
    <name type="scientific">Chaenocephalus aceratus</name>
    <name type="common">Blackfin icefish</name>
    <name type="synonym">Chaenichthys aceratus</name>
    <dbReference type="NCBI Taxonomy" id="36190"/>
    <lineage>
        <taxon>Eukaryota</taxon>
        <taxon>Metazoa</taxon>
        <taxon>Chordata</taxon>
        <taxon>Craniata</taxon>
        <taxon>Vertebrata</taxon>
        <taxon>Euteleostomi</taxon>
        <taxon>Actinopterygii</taxon>
        <taxon>Neopterygii</taxon>
        <taxon>Teleostei</taxon>
        <taxon>Neoteleostei</taxon>
        <taxon>Acanthomorphata</taxon>
        <taxon>Eupercaria</taxon>
        <taxon>Perciformes</taxon>
        <taxon>Notothenioidei</taxon>
        <taxon>Channichthyidae</taxon>
        <taxon>Chaenocephalus</taxon>
    </lineage>
</organism>
<keyword evidence="2" id="KW-1185">Reference proteome</keyword>
<evidence type="ECO:0000313" key="2">
    <source>
        <dbReference type="Proteomes" id="UP001057452"/>
    </source>
</evidence>
<accession>A0ACB9XAW9</accession>
<comment type="caution">
    <text evidence="1">The sequence shown here is derived from an EMBL/GenBank/DDBJ whole genome shotgun (WGS) entry which is preliminary data.</text>
</comment>
<evidence type="ECO:0000313" key="1">
    <source>
        <dbReference type="EMBL" id="KAI4823665.1"/>
    </source>
</evidence>
<dbReference type="EMBL" id="CM043791">
    <property type="protein sequence ID" value="KAI4823665.1"/>
    <property type="molecule type" value="Genomic_DNA"/>
</dbReference>
<protein>
    <submittedName>
        <fullName evidence="1">Uncharacterized protein</fullName>
    </submittedName>
</protein>
<dbReference type="Proteomes" id="UP001057452">
    <property type="component" value="Chromosome 7"/>
</dbReference>
<name>A0ACB9XAW9_CHAAC</name>
<proteinExistence type="predicted"/>